<dbReference type="AlphaFoldDB" id="A0A432ZZZ2"/>
<dbReference type="GO" id="GO:2001069">
    <property type="term" value="F:glycogen binding"/>
    <property type="evidence" value="ECO:0007669"/>
    <property type="project" value="TreeGrafter"/>
</dbReference>
<dbReference type="EMBL" id="RBNI01024479">
    <property type="protein sequence ID" value="RUO95959.1"/>
    <property type="molecule type" value="Genomic_DNA"/>
</dbReference>
<feature type="compositionally biased region" description="Low complexity" evidence="1">
    <location>
        <begin position="111"/>
        <end position="125"/>
    </location>
</feature>
<evidence type="ECO:0000259" key="2">
    <source>
        <dbReference type="PROSITE" id="PS51159"/>
    </source>
</evidence>
<evidence type="ECO:0000313" key="4">
    <source>
        <dbReference type="Proteomes" id="UP000268093"/>
    </source>
</evidence>
<gene>
    <name evidence="3" type="ORF">BC936DRAFT_142887</name>
</gene>
<dbReference type="GO" id="GO:0005979">
    <property type="term" value="P:regulation of glycogen biosynthetic process"/>
    <property type="evidence" value="ECO:0007669"/>
    <property type="project" value="TreeGrafter"/>
</dbReference>
<feature type="region of interest" description="Disordered" evidence="1">
    <location>
        <begin position="66"/>
        <end position="129"/>
    </location>
</feature>
<dbReference type="PANTHER" id="PTHR12307:SF36">
    <property type="entry name" value="GLYCOGEN-BINDING SUBUNIT 76A"/>
    <property type="match status" value="1"/>
</dbReference>
<reference evidence="3 4" key="1">
    <citation type="journal article" date="2018" name="New Phytol.">
        <title>Phylogenomics of Endogonaceae and evolution of mycorrhizas within Mucoromycota.</title>
        <authorList>
            <person name="Chang Y."/>
            <person name="Desiro A."/>
            <person name="Na H."/>
            <person name="Sandor L."/>
            <person name="Lipzen A."/>
            <person name="Clum A."/>
            <person name="Barry K."/>
            <person name="Grigoriev I.V."/>
            <person name="Martin F.M."/>
            <person name="Stajich J.E."/>
            <person name="Smith M.E."/>
            <person name="Bonito G."/>
            <person name="Spatafora J.W."/>
        </authorList>
    </citation>
    <scope>NUCLEOTIDE SEQUENCE [LARGE SCALE GENOMIC DNA]</scope>
    <source>
        <strain evidence="3 4">GMNB39</strain>
    </source>
</reference>
<dbReference type="Proteomes" id="UP000268093">
    <property type="component" value="Unassembled WGS sequence"/>
</dbReference>
<comment type="caution">
    <text evidence="3">The sequence shown here is derived from an EMBL/GenBank/DDBJ whole genome shotgun (WGS) entry which is preliminary data.</text>
</comment>
<evidence type="ECO:0000313" key="3">
    <source>
        <dbReference type="EMBL" id="RUO95959.1"/>
    </source>
</evidence>
<dbReference type="Pfam" id="PF03370">
    <property type="entry name" value="CBM_21"/>
    <property type="match status" value="1"/>
</dbReference>
<keyword evidence="4" id="KW-1185">Reference proteome</keyword>
<dbReference type="GO" id="GO:0000164">
    <property type="term" value="C:protein phosphatase type 1 complex"/>
    <property type="evidence" value="ECO:0007669"/>
    <property type="project" value="TreeGrafter"/>
</dbReference>
<dbReference type="Gene3D" id="2.60.40.2440">
    <property type="entry name" value="Carbohydrate binding type-21 domain"/>
    <property type="match status" value="1"/>
</dbReference>
<feature type="domain" description="CBM21" evidence="2">
    <location>
        <begin position="230"/>
        <end position="344"/>
    </location>
</feature>
<feature type="compositionally biased region" description="Polar residues" evidence="1">
    <location>
        <begin position="79"/>
        <end position="101"/>
    </location>
</feature>
<dbReference type="InterPro" id="IPR050782">
    <property type="entry name" value="PP1_regulatory_subunit_3"/>
</dbReference>
<dbReference type="OrthoDB" id="1881at2759"/>
<accession>A0A432ZZZ2</accession>
<proteinExistence type="predicted"/>
<dbReference type="PANTHER" id="PTHR12307">
    <property type="entry name" value="PROTEIN PHOSPHATASE 1 REGULATORY SUBUNIT"/>
    <property type="match status" value="1"/>
</dbReference>
<name>A0A432ZZZ2_9FUNG</name>
<organism evidence="3 4">
    <name type="scientific">Jimgerdemannia flammicorona</name>
    <dbReference type="NCBI Taxonomy" id="994334"/>
    <lineage>
        <taxon>Eukaryota</taxon>
        <taxon>Fungi</taxon>
        <taxon>Fungi incertae sedis</taxon>
        <taxon>Mucoromycota</taxon>
        <taxon>Mucoromycotina</taxon>
        <taxon>Endogonomycetes</taxon>
        <taxon>Endogonales</taxon>
        <taxon>Endogonaceae</taxon>
        <taxon>Jimgerdemannia</taxon>
    </lineage>
</organism>
<dbReference type="InterPro" id="IPR038175">
    <property type="entry name" value="CBM21_dom_sf"/>
</dbReference>
<protein>
    <submittedName>
        <fullName evidence="3">Putative phosphatase regulatory subunit-domain-containing protein</fullName>
    </submittedName>
</protein>
<evidence type="ECO:0000256" key="1">
    <source>
        <dbReference type="SAM" id="MobiDB-lite"/>
    </source>
</evidence>
<dbReference type="PROSITE" id="PS51159">
    <property type="entry name" value="CBM21"/>
    <property type="match status" value="1"/>
</dbReference>
<dbReference type="InterPro" id="IPR005036">
    <property type="entry name" value="CBM21_dom"/>
</dbReference>
<dbReference type="GO" id="GO:0008157">
    <property type="term" value="F:protein phosphatase 1 binding"/>
    <property type="evidence" value="ECO:0007669"/>
    <property type="project" value="TreeGrafter"/>
</dbReference>
<sequence length="553" mass="60684">MPYTAVSQTFLMPSLVAHQQQQQQLQFDQGLRQWPSKRVTLAKRNASHDYMGTSNLTFVGIEQHAHPQPIPNSAHRATRTGSSPSGSPRTDLQTMFSSLKVSPSSSPSPPARRASYASSPSRPSPLQLRAEEVVLPRTLSSGDLTSSPMLRKKSGEVVKPSLKRGTKSAPPTPTCPKYVHFDTQLEHVRLFLQAETPQAVKEDAEPVERDENLPEVTFTLANWPAPSTVSNVSKMVFVESIVFSDDKSALNGRVQVQNIAFHKTVTIRYTFDYWQTVHESPAAYKDSINKDSFDRFIFNISLVGKVGQGLAPEDEQRTMCFAVRYNVEGREFWDNNGGMNYQVEFKRIVTAPKPKIASWSMDTPESKAAANEQRSTILATSPPTLSLSPSNEALPLKKKPLANRYDFGASLSATKKVVVPTNAPTAPAQNARRNKPFPAFYPGVTTASSIVDGYPTSFGLSDEYLASSIVEQPMHSAWDERGSMHPGMRTTEFSSYGSSPATTPISIPKSRPPAGSTGYFDLVNKYCFYGANNASTYSSSPYSSSPPAPLIRG</sequence>